<dbReference type="RefSeq" id="WP_274493319.1">
    <property type="nucleotide sequence ID" value="NZ_CP118166.1"/>
</dbReference>
<feature type="domain" description="Enoyl reductase (ER)" evidence="3">
    <location>
        <begin position="18"/>
        <end position="328"/>
    </location>
</feature>
<name>A0AAE9ZD81_9PROT</name>
<evidence type="ECO:0000256" key="2">
    <source>
        <dbReference type="ARBA" id="ARBA00023002"/>
    </source>
</evidence>
<dbReference type="AlphaFoldDB" id="A0AAE9ZD81"/>
<dbReference type="PANTHER" id="PTHR48106:SF8">
    <property type="entry name" value="OS02G0805600 PROTEIN"/>
    <property type="match status" value="1"/>
</dbReference>
<dbReference type="KEGG" id="hfl:PUV54_15880"/>
<dbReference type="NCBIfam" id="TIGR02824">
    <property type="entry name" value="quinone_pig3"/>
    <property type="match status" value="1"/>
</dbReference>
<reference evidence="4" key="1">
    <citation type="submission" date="2023-02" db="EMBL/GenBank/DDBJ databases">
        <title>Genome sequence of Hyphococcus flavus.</title>
        <authorList>
            <person name="Rong J.-C."/>
            <person name="Zhao Q."/>
            <person name="Yi M."/>
            <person name="Wu J.-Y."/>
        </authorList>
    </citation>
    <scope>NUCLEOTIDE SEQUENCE</scope>
    <source>
        <strain evidence="4">MCCC 1K03223</strain>
    </source>
</reference>
<dbReference type="InterPro" id="IPR013149">
    <property type="entry name" value="ADH-like_C"/>
</dbReference>
<sequence length="331" mass="34815">MTGEYPQSMQAIEISEPGGPEVLRLVSRSSPVLTPNEVLIRVAAAGVNRPDVLQRMGLYPPPPGASDLPGLEAAGEIAAIGGDVRDWKVGNRVCALLTGGGYAEYAAADAGSCLPVPKGLSFEEAAALPETVFTVWANVFDDAQLKTGETLLVHGGTSGIGVTAIAMANAFGAKVIATAGSNEKRDECLKLGAAKAFNYKEDKWEDEIAKLGGADVVLDMTGGDFVARNLACLNPGGRHVSIAFLRGADATINIMNIMRQRLKLSGSTMKARSFEDKGRLARDIRTKVWPHVESGAIKAAIDRVFPLAEASSAHKHMESGAHIGKIVLKTA</sequence>
<dbReference type="InterPro" id="IPR020843">
    <property type="entry name" value="ER"/>
</dbReference>
<dbReference type="InterPro" id="IPR036291">
    <property type="entry name" value="NAD(P)-bd_dom_sf"/>
</dbReference>
<evidence type="ECO:0000259" key="3">
    <source>
        <dbReference type="SMART" id="SM00829"/>
    </source>
</evidence>
<dbReference type="Gene3D" id="3.90.180.10">
    <property type="entry name" value="Medium-chain alcohol dehydrogenases, catalytic domain"/>
    <property type="match status" value="1"/>
</dbReference>
<proteinExistence type="predicted"/>
<dbReference type="InterPro" id="IPR011032">
    <property type="entry name" value="GroES-like_sf"/>
</dbReference>
<dbReference type="Gene3D" id="3.40.50.720">
    <property type="entry name" value="NAD(P)-binding Rossmann-like Domain"/>
    <property type="match status" value="1"/>
</dbReference>
<dbReference type="InterPro" id="IPR013154">
    <property type="entry name" value="ADH-like_N"/>
</dbReference>
<dbReference type="SUPFAM" id="SSF51735">
    <property type="entry name" value="NAD(P)-binding Rossmann-fold domains"/>
    <property type="match status" value="1"/>
</dbReference>
<dbReference type="SMART" id="SM00829">
    <property type="entry name" value="PKS_ER"/>
    <property type="match status" value="1"/>
</dbReference>
<dbReference type="EMBL" id="CP118166">
    <property type="protein sequence ID" value="WDI31430.1"/>
    <property type="molecule type" value="Genomic_DNA"/>
</dbReference>
<protein>
    <submittedName>
        <fullName evidence="4">NAD(P)H-quinone oxidoreductase</fullName>
    </submittedName>
</protein>
<dbReference type="Proteomes" id="UP001214043">
    <property type="component" value="Chromosome"/>
</dbReference>
<dbReference type="Pfam" id="PF00107">
    <property type="entry name" value="ADH_zinc_N"/>
    <property type="match status" value="1"/>
</dbReference>
<dbReference type="Pfam" id="PF08240">
    <property type="entry name" value="ADH_N"/>
    <property type="match status" value="1"/>
</dbReference>
<accession>A0AAE9ZD81</accession>
<keyword evidence="1" id="KW-0521">NADP</keyword>
<dbReference type="InterPro" id="IPR014189">
    <property type="entry name" value="Quinone_OxRdtase_PIG3"/>
</dbReference>
<dbReference type="GO" id="GO:0070402">
    <property type="term" value="F:NADPH binding"/>
    <property type="evidence" value="ECO:0007669"/>
    <property type="project" value="TreeGrafter"/>
</dbReference>
<evidence type="ECO:0000313" key="4">
    <source>
        <dbReference type="EMBL" id="WDI31430.1"/>
    </source>
</evidence>
<organism evidence="4 5">
    <name type="scientific">Hyphococcus flavus</name>
    <dbReference type="NCBI Taxonomy" id="1866326"/>
    <lineage>
        <taxon>Bacteria</taxon>
        <taxon>Pseudomonadati</taxon>
        <taxon>Pseudomonadota</taxon>
        <taxon>Alphaproteobacteria</taxon>
        <taxon>Parvularculales</taxon>
        <taxon>Parvularculaceae</taxon>
        <taxon>Hyphococcus</taxon>
    </lineage>
</organism>
<dbReference type="CDD" id="cd05276">
    <property type="entry name" value="p53_inducible_oxidoreductase"/>
    <property type="match status" value="1"/>
</dbReference>
<dbReference type="SUPFAM" id="SSF50129">
    <property type="entry name" value="GroES-like"/>
    <property type="match status" value="1"/>
</dbReference>
<keyword evidence="5" id="KW-1185">Reference proteome</keyword>
<evidence type="ECO:0000256" key="1">
    <source>
        <dbReference type="ARBA" id="ARBA00022857"/>
    </source>
</evidence>
<evidence type="ECO:0000313" key="5">
    <source>
        <dbReference type="Proteomes" id="UP001214043"/>
    </source>
</evidence>
<keyword evidence="2" id="KW-0560">Oxidoreductase</keyword>
<gene>
    <name evidence="4" type="ORF">PUV54_15880</name>
</gene>
<dbReference type="GO" id="GO:0016651">
    <property type="term" value="F:oxidoreductase activity, acting on NAD(P)H"/>
    <property type="evidence" value="ECO:0007669"/>
    <property type="project" value="TreeGrafter"/>
</dbReference>
<dbReference type="PANTHER" id="PTHR48106">
    <property type="entry name" value="QUINONE OXIDOREDUCTASE PIG3-RELATED"/>
    <property type="match status" value="1"/>
</dbReference>